<evidence type="ECO:0000256" key="1">
    <source>
        <dbReference type="SAM" id="MobiDB-lite"/>
    </source>
</evidence>
<name>A0A382HHD2_9ZZZZ</name>
<feature type="region of interest" description="Disordered" evidence="1">
    <location>
        <begin position="96"/>
        <end position="187"/>
    </location>
</feature>
<protein>
    <submittedName>
        <fullName evidence="2">Uncharacterized protein</fullName>
    </submittedName>
</protein>
<dbReference type="AlphaFoldDB" id="A0A382HHD2"/>
<gene>
    <name evidence="2" type="ORF">METZ01_LOCUS239598</name>
</gene>
<feature type="compositionally biased region" description="Acidic residues" evidence="1">
    <location>
        <begin position="162"/>
        <end position="184"/>
    </location>
</feature>
<sequence length="318" mass="35821">MLFSAYQIESLLAEFQQEFFPVDESASETLSLSEDAIQDARQYFSPPKNPSLGWISPKDIMGLVEDQTPYDPVVDYVQQSRAGRFVVPAYIPENPAPPFSLVSDHTQVDQKSDAAEQETPESSAPEEDSLLHEVSTEKTEVEDQVSISQSEEAAVEDTLSVEPEDDSLEMQTELDTEESEESPTDEPAISIAALFEGIDDEGLDEEDDIDVGGLHGEINDDNDVVFGDGHIDLKSMSIFVSKYPDSTIKFLLRKNLDGRSLPAGYEEIYTQWENRGLTRGRLKKYLFKLMEWIDFPDIPANDVVTKIREYHFELKGKY</sequence>
<proteinExistence type="predicted"/>
<feature type="compositionally biased region" description="Acidic residues" evidence="1">
    <location>
        <begin position="115"/>
        <end position="128"/>
    </location>
</feature>
<feature type="compositionally biased region" description="Basic and acidic residues" evidence="1">
    <location>
        <begin position="129"/>
        <end position="141"/>
    </location>
</feature>
<dbReference type="EMBL" id="UINC01061305">
    <property type="protein sequence ID" value="SVB86744.1"/>
    <property type="molecule type" value="Genomic_DNA"/>
</dbReference>
<reference evidence="2" key="1">
    <citation type="submission" date="2018-05" db="EMBL/GenBank/DDBJ databases">
        <authorList>
            <person name="Lanie J.A."/>
            <person name="Ng W.-L."/>
            <person name="Kazmierczak K.M."/>
            <person name="Andrzejewski T.M."/>
            <person name="Davidsen T.M."/>
            <person name="Wayne K.J."/>
            <person name="Tettelin H."/>
            <person name="Glass J.I."/>
            <person name="Rusch D."/>
            <person name="Podicherti R."/>
            <person name="Tsui H.-C.T."/>
            <person name="Winkler M.E."/>
        </authorList>
    </citation>
    <scope>NUCLEOTIDE SEQUENCE</scope>
</reference>
<accession>A0A382HHD2</accession>
<evidence type="ECO:0000313" key="2">
    <source>
        <dbReference type="EMBL" id="SVB86744.1"/>
    </source>
</evidence>
<organism evidence="2">
    <name type="scientific">marine metagenome</name>
    <dbReference type="NCBI Taxonomy" id="408172"/>
    <lineage>
        <taxon>unclassified sequences</taxon>
        <taxon>metagenomes</taxon>
        <taxon>ecological metagenomes</taxon>
    </lineage>
</organism>